<dbReference type="Proteomes" id="UP000596276">
    <property type="component" value="Chromosome 6"/>
</dbReference>
<accession>A0A7U2N2P2</accession>
<gene>
    <name evidence="3" type="ORF">F9C07_2286513</name>
</gene>
<evidence type="ECO:0000313" key="3">
    <source>
        <dbReference type="EMBL" id="QRD94411.1"/>
    </source>
</evidence>
<feature type="signal peptide" evidence="2">
    <location>
        <begin position="1"/>
        <end position="19"/>
    </location>
</feature>
<keyword evidence="2" id="KW-0732">Signal</keyword>
<sequence length="69" mass="7594">MKLLYFFTFILSFALFISSLPVEGDNQHTAAEKDDTISPGEANKNATPSANPNNGFGYYYCPPRGCRAN</sequence>
<protein>
    <submittedName>
        <fullName evidence="3">Uncharacterized protein</fullName>
    </submittedName>
</protein>
<feature type="chain" id="PRO_5031058316" evidence="2">
    <location>
        <begin position="20"/>
        <end position="69"/>
    </location>
</feature>
<dbReference type="AlphaFoldDB" id="A0A7U2N2P2"/>
<evidence type="ECO:0000256" key="2">
    <source>
        <dbReference type="SAM" id="SignalP"/>
    </source>
</evidence>
<reference evidence="4" key="1">
    <citation type="journal article" date="2021" name="G3 (Bethesda)">
        <title>Chromosome assembled and annotated genome sequence of Aspergillus flavus NRRL 3357.</title>
        <authorList>
            <person name="Skerker J.M."/>
            <person name="Pianalto K.M."/>
            <person name="Mondo S.J."/>
            <person name="Yang K."/>
            <person name="Arkin A.P."/>
            <person name="Keller N.P."/>
            <person name="Grigoriev I.V."/>
            <person name="Louise Glass N.L."/>
        </authorList>
    </citation>
    <scope>NUCLEOTIDE SEQUENCE [LARGE SCALE GENOMIC DNA]</scope>
    <source>
        <strain evidence="4">ATCC 200026 / FGSC A1120 / IAM 13836 / NRRL 3357 / JCM 12722 / SRRC 167</strain>
    </source>
</reference>
<evidence type="ECO:0000313" key="4">
    <source>
        <dbReference type="Proteomes" id="UP000596276"/>
    </source>
</evidence>
<feature type="compositionally biased region" description="Polar residues" evidence="1">
    <location>
        <begin position="44"/>
        <end position="54"/>
    </location>
</feature>
<dbReference type="EMBL" id="CP044623">
    <property type="protein sequence ID" value="QRD94411.1"/>
    <property type="molecule type" value="Genomic_DNA"/>
</dbReference>
<keyword evidence="4" id="KW-1185">Reference proteome</keyword>
<proteinExistence type="predicted"/>
<dbReference type="VEuPathDB" id="FungiDB:F9C07_2286513"/>
<organism evidence="3 4">
    <name type="scientific">Aspergillus flavus (strain ATCC 200026 / FGSC A1120 / IAM 13836 / NRRL 3357 / JCM 12722 / SRRC 167)</name>
    <dbReference type="NCBI Taxonomy" id="332952"/>
    <lineage>
        <taxon>Eukaryota</taxon>
        <taxon>Fungi</taxon>
        <taxon>Dikarya</taxon>
        <taxon>Ascomycota</taxon>
        <taxon>Pezizomycotina</taxon>
        <taxon>Eurotiomycetes</taxon>
        <taxon>Eurotiomycetidae</taxon>
        <taxon>Eurotiales</taxon>
        <taxon>Aspergillaceae</taxon>
        <taxon>Aspergillus</taxon>
        <taxon>Aspergillus subgen. Circumdati</taxon>
    </lineage>
</organism>
<name>A0A7U2N2P2_ASPFN</name>
<feature type="region of interest" description="Disordered" evidence="1">
    <location>
        <begin position="27"/>
        <end position="56"/>
    </location>
</feature>
<evidence type="ECO:0000256" key="1">
    <source>
        <dbReference type="SAM" id="MobiDB-lite"/>
    </source>
</evidence>